<dbReference type="PANTHER" id="PTHR42879">
    <property type="entry name" value="3-OXOACYL-(ACYL-CARRIER-PROTEIN) REDUCTASE"/>
    <property type="match status" value="1"/>
</dbReference>
<dbReference type="Pfam" id="PF13561">
    <property type="entry name" value="adh_short_C2"/>
    <property type="match status" value="1"/>
</dbReference>
<sequence length="280" mass="29480">MDLQLGGKRALVTGSNSGIGEGIAKVLAREGAVVVVHGRNEGRCRNVAEAITTAGGKVSYVVGDLSDEAACNGVADQIIERLGGVDILVNNAGGRASSHRMDGKGGAMNPAWLETAWTDWLWTFEQNVGAAVRLIQKLVPGMKERGFGRIINIGSAAATQVEPDLAEYQAIKAAMVNMSASLAKTLAATGITVNTVTPGIIMSPAVKSTFTDLALKQGWDVDDWAEVERRFTSQIFVNSAGKFGEPEDIGRMIALLASPLSGYMTGANYRVDGGQVRSIN</sequence>
<dbReference type="RefSeq" id="WP_184227989.1">
    <property type="nucleotide sequence ID" value="NZ_JACHDE010000015.1"/>
</dbReference>
<dbReference type="PANTHER" id="PTHR42879:SF6">
    <property type="entry name" value="NADPH-DEPENDENT REDUCTASE BACG"/>
    <property type="match status" value="1"/>
</dbReference>
<dbReference type="SUPFAM" id="SSF51735">
    <property type="entry name" value="NAD(P)-binding Rossmann-fold domains"/>
    <property type="match status" value="1"/>
</dbReference>
<dbReference type="InterPro" id="IPR050259">
    <property type="entry name" value="SDR"/>
</dbReference>
<name>A0A7W8LBX1_9BURK</name>
<evidence type="ECO:0000256" key="1">
    <source>
        <dbReference type="ARBA" id="ARBA00006484"/>
    </source>
</evidence>
<dbReference type="Gene3D" id="3.40.50.720">
    <property type="entry name" value="NAD(P)-binding Rossmann-like Domain"/>
    <property type="match status" value="1"/>
</dbReference>
<dbReference type="InterPro" id="IPR036291">
    <property type="entry name" value="NAD(P)-bd_dom_sf"/>
</dbReference>
<protein>
    <submittedName>
        <fullName evidence="2">NAD(P)-dependent dehydrogenase (Short-subunit alcohol dehydrogenase family)</fullName>
    </submittedName>
</protein>
<evidence type="ECO:0000313" key="3">
    <source>
        <dbReference type="Proteomes" id="UP000592820"/>
    </source>
</evidence>
<dbReference type="PRINTS" id="PR00080">
    <property type="entry name" value="SDRFAMILY"/>
</dbReference>
<accession>A0A7W8LBX1</accession>
<reference evidence="2 3" key="1">
    <citation type="submission" date="2020-08" db="EMBL/GenBank/DDBJ databases">
        <title>Genomic Encyclopedia of Type Strains, Phase IV (KMG-V): Genome sequencing to study the core and pangenomes of soil and plant-associated prokaryotes.</title>
        <authorList>
            <person name="Whitman W."/>
        </authorList>
    </citation>
    <scope>NUCLEOTIDE SEQUENCE [LARGE SCALE GENOMIC DNA]</scope>
    <source>
        <strain evidence="2 3">JPY162</strain>
    </source>
</reference>
<dbReference type="InterPro" id="IPR002347">
    <property type="entry name" value="SDR_fam"/>
</dbReference>
<gene>
    <name evidence="2" type="ORF">HDG41_005885</name>
</gene>
<dbReference type="PRINTS" id="PR00081">
    <property type="entry name" value="GDHRDH"/>
</dbReference>
<dbReference type="Proteomes" id="UP000592820">
    <property type="component" value="Unassembled WGS sequence"/>
</dbReference>
<evidence type="ECO:0000313" key="2">
    <source>
        <dbReference type="EMBL" id="MBB5403795.1"/>
    </source>
</evidence>
<dbReference type="EMBL" id="JACHDE010000015">
    <property type="protein sequence ID" value="MBB5403795.1"/>
    <property type="molecule type" value="Genomic_DNA"/>
</dbReference>
<dbReference type="AlphaFoldDB" id="A0A7W8LBX1"/>
<dbReference type="FunFam" id="3.40.50.720:FF:000084">
    <property type="entry name" value="Short-chain dehydrogenase reductase"/>
    <property type="match status" value="1"/>
</dbReference>
<proteinExistence type="inferred from homology"/>
<comment type="caution">
    <text evidence="2">The sequence shown here is derived from an EMBL/GenBank/DDBJ whole genome shotgun (WGS) entry which is preliminary data.</text>
</comment>
<comment type="similarity">
    <text evidence="1">Belongs to the short-chain dehydrogenases/reductases (SDR) family.</text>
</comment>
<organism evidence="2 3">
    <name type="scientific">Paraburkholderia youngii</name>
    <dbReference type="NCBI Taxonomy" id="2782701"/>
    <lineage>
        <taxon>Bacteria</taxon>
        <taxon>Pseudomonadati</taxon>
        <taxon>Pseudomonadota</taxon>
        <taxon>Betaproteobacteria</taxon>
        <taxon>Burkholderiales</taxon>
        <taxon>Burkholderiaceae</taxon>
        <taxon>Paraburkholderia</taxon>
    </lineage>
</organism>